<dbReference type="GO" id="GO:0030416">
    <property type="term" value="P:methylamine metabolic process"/>
    <property type="evidence" value="ECO:0007669"/>
    <property type="project" value="InterPro"/>
</dbReference>
<dbReference type="Pfam" id="PF07291">
    <property type="entry name" value="MauE"/>
    <property type="match status" value="1"/>
</dbReference>
<dbReference type="EMBL" id="FSRA01000002">
    <property type="protein sequence ID" value="SIO53285.1"/>
    <property type="molecule type" value="Genomic_DNA"/>
</dbReference>
<name>A0A1N6K9Q3_9BACT</name>
<keyword evidence="8" id="KW-1185">Reference proteome</keyword>
<evidence type="ECO:0000256" key="2">
    <source>
        <dbReference type="ARBA" id="ARBA00022692"/>
    </source>
</evidence>
<keyword evidence="4 5" id="KW-0472">Membrane</keyword>
<feature type="transmembrane region" description="Helical" evidence="5">
    <location>
        <begin position="39"/>
        <end position="60"/>
    </location>
</feature>
<protein>
    <recommendedName>
        <fullName evidence="6">Methylamine utilisation protein MauE domain-containing protein</fullName>
    </recommendedName>
</protein>
<comment type="subcellular location">
    <subcellularLocation>
        <location evidence="1">Membrane</location>
        <topology evidence="1">Multi-pass membrane protein</topology>
    </subcellularLocation>
</comment>
<evidence type="ECO:0000313" key="8">
    <source>
        <dbReference type="Proteomes" id="UP000185003"/>
    </source>
</evidence>
<proteinExistence type="predicted"/>
<dbReference type="GO" id="GO:0016020">
    <property type="term" value="C:membrane"/>
    <property type="evidence" value="ECO:0007669"/>
    <property type="project" value="UniProtKB-SubCell"/>
</dbReference>
<organism evidence="7 8">
    <name type="scientific">Chitinophaga niabensis</name>
    <dbReference type="NCBI Taxonomy" id="536979"/>
    <lineage>
        <taxon>Bacteria</taxon>
        <taxon>Pseudomonadati</taxon>
        <taxon>Bacteroidota</taxon>
        <taxon>Chitinophagia</taxon>
        <taxon>Chitinophagales</taxon>
        <taxon>Chitinophagaceae</taxon>
        <taxon>Chitinophaga</taxon>
    </lineage>
</organism>
<evidence type="ECO:0000256" key="4">
    <source>
        <dbReference type="ARBA" id="ARBA00023136"/>
    </source>
</evidence>
<evidence type="ECO:0000259" key="6">
    <source>
        <dbReference type="Pfam" id="PF07291"/>
    </source>
</evidence>
<dbReference type="Proteomes" id="UP000185003">
    <property type="component" value="Unassembled WGS sequence"/>
</dbReference>
<keyword evidence="3 5" id="KW-1133">Transmembrane helix</keyword>
<evidence type="ECO:0000256" key="5">
    <source>
        <dbReference type="SAM" id="Phobius"/>
    </source>
</evidence>
<evidence type="ECO:0000256" key="3">
    <source>
        <dbReference type="ARBA" id="ARBA00022989"/>
    </source>
</evidence>
<dbReference type="InterPro" id="IPR009908">
    <property type="entry name" value="Methylamine_util_MauE"/>
</dbReference>
<reference evidence="7 8" key="1">
    <citation type="submission" date="2016-11" db="EMBL/GenBank/DDBJ databases">
        <authorList>
            <person name="Jaros S."/>
            <person name="Januszkiewicz K."/>
            <person name="Wedrychowicz H."/>
        </authorList>
    </citation>
    <scope>NUCLEOTIDE SEQUENCE [LARGE SCALE GENOMIC DNA]</scope>
    <source>
        <strain evidence="7 8">DSM 24787</strain>
    </source>
</reference>
<feature type="domain" description="Methylamine utilisation protein MauE" evidence="6">
    <location>
        <begin position="3"/>
        <end position="125"/>
    </location>
</feature>
<accession>A0A1N6K9Q3</accession>
<dbReference type="AlphaFoldDB" id="A0A1N6K9Q3"/>
<dbReference type="STRING" id="536979.SAMN04488055_5385"/>
<gene>
    <name evidence="7" type="ORF">SAMN04488055_5385</name>
</gene>
<feature type="transmembrane region" description="Helical" evidence="5">
    <location>
        <begin position="109"/>
        <end position="126"/>
    </location>
</feature>
<evidence type="ECO:0000256" key="1">
    <source>
        <dbReference type="ARBA" id="ARBA00004141"/>
    </source>
</evidence>
<sequence length="142" mass="16167">METILLLLFILYIYTAGSKLINYNATVFQMNAQPFDNKYTPFLVLGIPIAEFIVAGMLIFKRTLLKGLWASLFLLTLFTGYIVLVKLNYYGTIPCSCGGVLKDLTWTKHLFFNLFFMGISIVGILLERRGLQSRQFNTMSLS</sequence>
<keyword evidence="2 5" id="KW-0812">Transmembrane</keyword>
<evidence type="ECO:0000313" key="7">
    <source>
        <dbReference type="EMBL" id="SIO53285.1"/>
    </source>
</evidence>
<feature type="transmembrane region" description="Helical" evidence="5">
    <location>
        <begin position="67"/>
        <end position="89"/>
    </location>
</feature>